<evidence type="ECO:0000256" key="2">
    <source>
        <dbReference type="SAM" id="SignalP"/>
    </source>
</evidence>
<name>A0AAE3EKN5_9SPIR</name>
<feature type="chain" id="PRO_5042272733" description="DUF5666 domain-containing protein" evidence="2">
    <location>
        <begin position="22"/>
        <end position="144"/>
    </location>
</feature>
<evidence type="ECO:0000256" key="1">
    <source>
        <dbReference type="SAM" id="MobiDB-lite"/>
    </source>
</evidence>
<dbReference type="AlphaFoldDB" id="A0AAE3EKN5"/>
<reference evidence="3" key="1">
    <citation type="submission" date="2021-08" db="EMBL/GenBank/DDBJ databases">
        <title>Comparative analyses of Brucepasteria parasyntrophica and Teretinema zuelzerae.</title>
        <authorList>
            <person name="Song Y."/>
            <person name="Brune A."/>
        </authorList>
    </citation>
    <scope>NUCLEOTIDE SEQUENCE</scope>
    <source>
        <strain evidence="3">DSM 1903</strain>
    </source>
</reference>
<evidence type="ECO:0000313" key="4">
    <source>
        <dbReference type="Proteomes" id="UP001198163"/>
    </source>
</evidence>
<feature type="region of interest" description="Disordered" evidence="1">
    <location>
        <begin position="109"/>
        <end position="144"/>
    </location>
</feature>
<keyword evidence="2" id="KW-0732">Signal</keyword>
<sequence>MKKSAILVLALTILFGAFLTAQDAAVGGYTVQSVTGKVEREVSPGKWEPVLKDSVLAPTAVVNVGLNSSLVVVQGNRNVAIKAMQKGALEKLLADSGSAKGGIKLGAKVKESSTGTELEKGRSSVSTASTRASDATNDIEWVEE</sequence>
<gene>
    <name evidence="3" type="ORF">K7J14_11175</name>
</gene>
<feature type="signal peptide" evidence="2">
    <location>
        <begin position="1"/>
        <end position="21"/>
    </location>
</feature>
<evidence type="ECO:0000313" key="3">
    <source>
        <dbReference type="EMBL" id="MCD1655253.1"/>
    </source>
</evidence>
<accession>A0AAE3EKN5</accession>
<dbReference type="RefSeq" id="WP_230756173.1">
    <property type="nucleotide sequence ID" value="NZ_JAINWA010000003.1"/>
</dbReference>
<protein>
    <recommendedName>
        <fullName evidence="5">DUF5666 domain-containing protein</fullName>
    </recommendedName>
</protein>
<organism evidence="3 4">
    <name type="scientific">Teretinema zuelzerae</name>
    <dbReference type="NCBI Taxonomy" id="156"/>
    <lineage>
        <taxon>Bacteria</taxon>
        <taxon>Pseudomonadati</taxon>
        <taxon>Spirochaetota</taxon>
        <taxon>Spirochaetia</taxon>
        <taxon>Spirochaetales</taxon>
        <taxon>Treponemataceae</taxon>
        <taxon>Teretinema</taxon>
    </lineage>
</organism>
<comment type="caution">
    <text evidence="3">The sequence shown here is derived from an EMBL/GenBank/DDBJ whole genome shotgun (WGS) entry which is preliminary data.</text>
</comment>
<feature type="compositionally biased region" description="Low complexity" evidence="1">
    <location>
        <begin position="123"/>
        <end position="136"/>
    </location>
</feature>
<keyword evidence="4" id="KW-1185">Reference proteome</keyword>
<evidence type="ECO:0008006" key="5">
    <source>
        <dbReference type="Google" id="ProtNLM"/>
    </source>
</evidence>
<dbReference type="EMBL" id="JAINWA010000003">
    <property type="protein sequence ID" value="MCD1655253.1"/>
    <property type="molecule type" value="Genomic_DNA"/>
</dbReference>
<proteinExistence type="predicted"/>
<dbReference type="Proteomes" id="UP001198163">
    <property type="component" value="Unassembled WGS sequence"/>
</dbReference>